<evidence type="ECO:0000313" key="5">
    <source>
        <dbReference type="Proteomes" id="UP000292274"/>
    </source>
</evidence>
<evidence type="ECO:0000313" key="4">
    <source>
        <dbReference type="EMBL" id="TCC00575.1"/>
    </source>
</evidence>
<keyword evidence="1 3" id="KW-0996">Nickel insertion</keyword>
<comment type="subcellular location">
    <subcellularLocation>
        <location evidence="3">Cytoplasm</location>
    </subcellularLocation>
</comment>
<comment type="similarity">
    <text evidence="3">Belongs to the UreF family.</text>
</comment>
<evidence type="ECO:0000256" key="1">
    <source>
        <dbReference type="ARBA" id="ARBA00022988"/>
    </source>
</evidence>
<accession>A0A4R0GRU4</accession>
<dbReference type="GO" id="GO:0005737">
    <property type="term" value="C:cytoplasm"/>
    <property type="evidence" value="ECO:0007669"/>
    <property type="project" value="UniProtKB-SubCell"/>
</dbReference>
<organism evidence="4 5">
    <name type="scientific">Micromonospora zingiberis</name>
    <dbReference type="NCBI Taxonomy" id="2053011"/>
    <lineage>
        <taxon>Bacteria</taxon>
        <taxon>Bacillati</taxon>
        <taxon>Actinomycetota</taxon>
        <taxon>Actinomycetes</taxon>
        <taxon>Micromonosporales</taxon>
        <taxon>Micromonosporaceae</taxon>
        <taxon>Micromonospora</taxon>
    </lineage>
</organism>
<name>A0A4R0GRU4_9ACTN</name>
<dbReference type="PANTHER" id="PTHR33620">
    <property type="entry name" value="UREASE ACCESSORY PROTEIN F"/>
    <property type="match status" value="1"/>
</dbReference>
<dbReference type="EMBL" id="SJJR01000001">
    <property type="protein sequence ID" value="TCC00575.1"/>
    <property type="molecule type" value="Genomic_DNA"/>
</dbReference>
<evidence type="ECO:0000256" key="2">
    <source>
        <dbReference type="ARBA" id="ARBA00023186"/>
    </source>
</evidence>
<dbReference type="AlphaFoldDB" id="A0A4R0GRU4"/>
<keyword evidence="3" id="KW-0963">Cytoplasm</keyword>
<evidence type="ECO:0000256" key="3">
    <source>
        <dbReference type="HAMAP-Rule" id="MF_01385"/>
    </source>
</evidence>
<dbReference type="GO" id="GO:0016151">
    <property type="term" value="F:nickel cation binding"/>
    <property type="evidence" value="ECO:0007669"/>
    <property type="project" value="UniProtKB-UniRule"/>
</dbReference>
<dbReference type="OrthoDB" id="3382047at2"/>
<dbReference type="PANTHER" id="PTHR33620:SF1">
    <property type="entry name" value="UREASE ACCESSORY PROTEIN F"/>
    <property type="match status" value="1"/>
</dbReference>
<dbReference type="Gene3D" id="1.10.4190.10">
    <property type="entry name" value="Urease accessory protein UreF"/>
    <property type="match status" value="1"/>
</dbReference>
<dbReference type="HAMAP" id="MF_01385">
    <property type="entry name" value="UreF"/>
    <property type="match status" value="1"/>
</dbReference>
<protein>
    <recommendedName>
        <fullName evidence="3">Urease accessory protein UreF</fullName>
    </recommendedName>
</protein>
<proteinExistence type="inferred from homology"/>
<keyword evidence="2 3" id="KW-0143">Chaperone</keyword>
<gene>
    <name evidence="3" type="primary">ureF</name>
    <name evidence="4" type="ORF">E0H26_02530</name>
</gene>
<reference evidence="4 5" key="1">
    <citation type="submission" date="2019-02" db="EMBL/GenBank/DDBJ databases">
        <title>Jishengella sp. nov., isolated from a root of Zingiber montanum.</title>
        <authorList>
            <person name="Kuncharoen N."/>
            <person name="Kudo T."/>
            <person name="Masahiro Y."/>
            <person name="Ohkuma M."/>
            <person name="Tanasupawat S."/>
        </authorList>
    </citation>
    <scope>NUCLEOTIDE SEQUENCE [LARGE SCALE GENOMIC DNA]</scope>
    <source>
        <strain evidence="4 5">PLAI 1-1</strain>
    </source>
</reference>
<comment type="subunit">
    <text evidence="3">UreD, UreF and UreG form a complex that acts as a GTP-hydrolysis-dependent molecular chaperone, activating the urease apoprotein by helping to assemble the nickel containing metallocenter of UreC. The UreE protein probably delivers the nickel.</text>
</comment>
<keyword evidence="5" id="KW-1185">Reference proteome</keyword>
<dbReference type="PIRSF" id="PIRSF009467">
    <property type="entry name" value="Ureas_acces_UreF"/>
    <property type="match status" value="1"/>
</dbReference>
<dbReference type="Proteomes" id="UP000292274">
    <property type="component" value="Unassembled WGS sequence"/>
</dbReference>
<dbReference type="InterPro" id="IPR002639">
    <property type="entry name" value="UreF"/>
</dbReference>
<comment type="function">
    <text evidence="3">Required for maturation of urease via the functional incorporation of the urease nickel metallocenter.</text>
</comment>
<dbReference type="RefSeq" id="WP_131300285.1">
    <property type="nucleotide sequence ID" value="NZ_SJJR01000001.1"/>
</dbReference>
<sequence length="227" mass="23110">MTAPTMLLLLADGRFPAGAHAHSAGLEAAVAAGRVTDLATLGEYLRGRLATAGLVAAAFAAAARRAAWSARRPATLVRLDAELDARTASPAQRTVSRRQGRALLRAGREIWPTAAFDDLPATPGGPHQPLALGLVGAAAGLDPAQVATVAAHSTVTGSASAAVRLLGLDPYQVQALLVRLAGACDATAARAARAAEQPPQRLPAAAAPLADIHAEAHATWEVRLFAS</sequence>
<comment type="caution">
    <text evidence="4">The sequence shown here is derived from an EMBL/GenBank/DDBJ whole genome shotgun (WGS) entry which is preliminary data.</text>
</comment>
<dbReference type="Pfam" id="PF01730">
    <property type="entry name" value="UreF"/>
    <property type="match status" value="1"/>
</dbReference>
<dbReference type="InterPro" id="IPR038277">
    <property type="entry name" value="UreF_sf"/>
</dbReference>